<sequence>MIMLTQSNCTAVRGALPVKQAEEKFTTRATTLTVS</sequence>
<dbReference type="AlphaFoldDB" id="A0A0A9F8T2"/>
<organism evidence="1">
    <name type="scientific">Arundo donax</name>
    <name type="common">Giant reed</name>
    <name type="synonym">Donax arundinaceus</name>
    <dbReference type="NCBI Taxonomy" id="35708"/>
    <lineage>
        <taxon>Eukaryota</taxon>
        <taxon>Viridiplantae</taxon>
        <taxon>Streptophyta</taxon>
        <taxon>Embryophyta</taxon>
        <taxon>Tracheophyta</taxon>
        <taxon>Spermatophyta</taxon>
        <taxon>Magnoliopsida</taxon>
        <taxon>Liliopsida</taxon>
        <taxon>Poales</taxon>
        <taxon>Poaceae</taxon>
        <taxon>PACMAD clade</taxon>
        <taxon>Arundinoideae</taxon>
        <taxon>Arundineae</taxon>
        <taxon>Arundo</taxon>
    </lineage>
</organism>
<dbReference type="EMBL" id="GBRH01189139">
    <property type="protein sequence ID" value="JAE08757.1"/>
    <property type="molecule type" value="Transcribed_RNA"/>
</dbReference>
<reference evidence="1" key="1">
    <citation type="submission" date="2014-09" db="EMBL/GenBank/DDBJ databases">
        <authorList>
            <person name="Magalhaes I.L.F."/>
            <person name="Oliveira U."/>
            <person name="Santos F.R."/>
            <person name="Vidigal T.H.D.A."/>
            <person name="Brescovit A.D."/>
            <person name="Santos A.J."/>
        </authorList>
    </citation>
    <scope>NUCLEOTIDE SEQUENCE</scope>
    <source>
        <tissue evidence="1">Shoot tissue taken approximately 20 cm above the soil surface</tissue>
    </source>
</reference>
<name>A0A0A9F8T2_ARUDO</name>
<proteinExistence type="predicted"/>
<evidence type="ECO:0000313" key="1">
    <source>
        <dbReference type="EMBL" id="JAE08757.1"/>
    </source>
</evidence>
<accession>A0A0A9F8T2</accession>
<protein>
    <submittedName>
        <fullName evidence="1">Uncharacterized protein</fullName>
    </submittedName>
</protein>
<reference evidence="1" key="2">
    <citation type="journal article" date="2015" name="Data Brief">
        <title>Shoot transcriptome of the giant reed, Arundo donax.</title>
        <authorList>
            <person name="Barrero R.A."/>
            <person name="Guerrero F.D."/>
            <person name="Moolhuijzen P."/>
            <person name="Goolsby J.A."/>
            <person name="Tidwell J."/>
            <person name="Bellgard S.E."/>
            <person name="Bellgard M.I."/>
        </authorList>
    </citation>
    <scope>NUCLEOTIDE SEQUENCE</scope>
    <source>
        <tissue evidence="1">Shoot tissue taken approximately 20 cm above the soil surface</tissue>
    </source>
</reference>